<dbReference type="SUPFAM" id="SSF48173">
    <property type="entry name" value="Cryptochrome/photolyase FAD-binding domain"/>
    <property type="match status" value="1"/>
</dbReference>
<dbReference type="PANTHER" id="PTHR11455:SF22">
    <property type="entry name" value="CRYPTOCHROME DASH"/>
    <property type="match status" value="1"/>
</dbReference>
<dbReference type="InterPro" id="IPR036134">
    <property type="entry name" value="Crypto/Photolyase_FAD-like_sf"/>
</dbReference>
<evidence type="ECO:0000256" key="6">
    <source>
        <dbReference type="PIRSR" id="PIRSR602081-2"/>
    </source>
</evidence>
<feature type="binding site" evidence="5">
    <location>
        <position position="267"/>
    </location>
    <ligand>
        <name>FAD</name>
        <dbReference type="ChEBI" id="CHEBI:57692"/>
    </ligand>
</feature>
<feature type="site" description="Electron transfer via tryptophanyl radical" evidence="6">
    <location>
        <position position="404"/>
    </location>
</feature>
<dbReference type="InterPro" id="IPR018394">
    <property type="entry name" value="DNA_photolyase_1_CS_C"/>
</dbReference>
<comment type="cofactor">
    <cofactor evidence="5 7">
        <name>FAD</name>
        <dbReference type="ChEBI" id="CHEBI:57692"/>
    </cofactor>
    <text evidence="5 7">Binds 1 FAD per subunit.</text>
</comment>
<evidence type="ECO:0000256" key="1">
    <source>
        <dbReference type="ARBA" id="ARBA00005862"/>
    </source>
</evidence>
<dbReference type="GO" id="GO:0000719">
    <property type="term" value="P:photoreactive repair"/>
    <property type="evidence" value="ECO:0007669"/>
    <property type="project" value="TreeGrafter"/>
</dbReference>
<evidence type="ECO:0000259" key="8">
    <source>
        <dbReference type="PROSITE" id="PS51645"/>
    </source>
</evidence>
<reference evidence="9" key="1">
    <citation type="submission" date="2021-01" db="EMBL/GenBank/DDBJ databases">
        <authorList>
            <person name="Corre E."/>
            <person name="Pelletier E."/>
            <person name="Niang G."/>
            <person name="Scheremetjew M."/>
            <person name="Finn R."/>
            <person name="Kale V."/>
            <person name="Holt S."/>
            <person name="Cochrane G."/>
            <person name="Meng A."/>
            <person name="Brown T."/>
            <person name="Cohen L."/>
        </authorList>
    </citation>
    <scope>NUCLEOTIDE SEQUENCE</scope>
    <source>
        <strain evidence="9">CCMP3105</strain>
    </source>
</reference>
<protein>
    <recommendedName>
        <fullName evidence="7">Cryptochrome DASH</fullName>
    </recommendedName>
</protein>
<comment type="cofactor">
    <cofactor evidence="7">
        <name>(6R)-5,10-methylene-5,6,7,8-tetrahydrofolate</name>
        <dbReference type="ChEBI" id="CHEBI:15636"/>
    </cofactor>
    <text evidence="7">Binds 1 5,10-methenyltetrahydrofolate (MTHF) per subunit.</text>
</comment>
<sequence>MAGVVCAWLRNDLRVHDSPVLHRAAALARKRGAPALPVYVLDPRHFRKTRYGTLKTGPFRAFFLLKALSLLKRRLRGLGSELLVRVGRPEEVLPQLLPDGSVLVTQEEVTSEELQVDKRLQKALAGKADWEYCWGSTLFHRDDLPFRRDLANAPDVFTVFKNAVEPELAARVNEVPESYSGKRKSKSNIKVRPCLPDPARGSLPLPTLEPSELAFEPRWSDLPYEAPVPQPWKALKGSAAAAFEGGEEPGLARLKYYLWDSDRIKTYFETRNGMLGTDYSTKLAPWLALGCVSPRKVFEQVREYEKERVANKSTYWVIFELVWRDFFRYFAAKHGDAIFREGGVAGRARAWEDDDRLFELWATGQTGYPLVDANMRELKETGFMSNRGRQNVASFLALDLKLDWRRGADWFESLLVDYDVTANWGNWVHAAGLTTGRVNRFNVVKQSKDYDASGEYLRHWIPELREVPGRKVHEPWLLTADERRRFNAEAYPKPCVDPSSFRERGGGGRRNRR</sequence>
<dbReference type="InterPro" id="IPR036155">
    <property type="entry name" value="Crypto/Photolyase_N_sf"/>
</dbReference>
<gene>
    <name evidence="9" type="ORF">AMON00008_LOCUS32587</name>
</gene>
<keyword evidence="2 5" id="KW-0285">Flavoprotein</keyword>
<comment type="similarity">
    <text evidence="1 7">Belongs to the DNA photolyase class-1 family.</text>
</comment>
<dbReference type="InterPro" id="IPR014729">
    <property type="entry name" value="Rossmann-like_a/b/a_fold"/>
</dbReference>
<evidence type="ECO:0000256" key="3">
    <source>
        <dbReference type="ARBA" id="ARBA00022827"/>
    </source>
</evidence>
<dbReference type="PANTHER" id="PTHR11455">
    <property type="entry name" value="CRYPTOCHROME"/>
    <property type="match status" value="1"/>
</dbReference>
<accession>A0A7S4V579</accession>
<dbReference type="PROSITE" id="PS51645">
    <property type="entry name" value="PHR_CRY_ALPHA_BETA"/>
    <property type="match status" value="1"/>
</dbReference>
<dbReference type="NCBIfam" id="TIGR02765">
    <property type="entry name" value="crypto_DASH"/>
    <property type="match status" value="1"/>
</dbReference>
<dbReference type="InterPro" id="IPR002081">
    <property type="entry name" value="Cryptochrome/DNA_photolyase_1"/>
</dbReference>
<evidence type="ECO:0000256" key="5">
    <source>
        <dbReference type="PIRSR" id="PIRSR602081-1"/>
    </source>
</evidence>
<feature type="binding site" evidence="5">
    <location>
        <begin position="320"/>
        <end position="327"/>
    </location>
    <ligand>
        <name>FAD</name>
        <dbReference type="ChEBI" id="CHEBI:57692"/>
    </ligand>
</feature>
<dbReference type="InterPro" id="IPR005101">
    <property type="entry name" value="Cryptochr/Photolyase_FAD-bd"/>
</dbReference>
<dbReference type="GO" id="GO:0071949">
    <property type="term" value="F:FAD binding"/>
    <property type="evidence" value="ECO:0007669"/>
    <property type="project" value="TreeGrafter"/>
</dbReference>
<evidence type="ECO:0000256" key="4">
    <source>
        <dbReference type="ARBA" id="ARBA00022991"/>
    </source>
</evidence>
<organism evidence="9">
    <name type="scientific">Alexandrium monilatum</name>
    <dbReference type="NCBI Taxonomy" id="311494"/>
    <lineage>
        <taxon>Eukaryota</taxon>
        <taxon>Sar</taxon>
        <taxon>Alveolata</taxon>
        <taxon>Dinophyceae</taxon>
        <taxon>Gonyaulacales</taxon>
        <taxon>Pyrocystaceae</taxon>
        <taxon>Alexandrium</taxon>
    </lineage>
</organism>
<dbReference type="Pfam" id="PF00875">
    <property type="entry name" value="DNA_photolyase"/>
    <property type="match status" value="1"/>
</dbReference>
<name>A0A7S4V579_9DINO</name>
<feature type="site" description="Electron transfer via tryptophanyl radical" evidence="6">
    <location>
        <position position="351"/>
    </location>
</feature>
<feature type="domain" description="Photolyase/cryptochrome alpha/beta" evidence="8">
    <location>
        <begin position="3"/>
        <end position="138"/>
    </location>
</feature>
<dbReference type="Gene3D" id="1.10.579.10">
    <property type="entry name" value="DNA Cyclobutane Dipyrimidine Photolyase, subunit A, domain 3"/>
    <property type="match status" value="1"/>
</dbReference>
<dbReference type="InterPro" id="IPR014133">
    <property type="entry name" value="Cry_DASH"/>
</dbReference>
<keyword evidence="4 7" id="KW-0157">Chromophore</keyword>
<dbReference type="GO" id="GO:0003677">
    <property type="term" value="F:DNA binding"/>
    <property type="evidence" value="ECO:0007669"/>
    <property type="project" value="TreeGrafter"/>
</dbReference>
<dbReference type="SUPFAM" id="SSF52425">
    <property type="entry name" value="Cryptochrome/photolyase, N-terminal domain"/>
    <property type="match status" value="1"/>
</dbReference>
<keyword evidence="3 5" id="KW-0274">FAD</keyword>
<evidence type="ECO:0000256" key="7">
    <source>
        <dbReference type="RuleBase" id="RU367151"/>
    </source>
</evidence>
<dbReference type="PRINTS" id="PR00147">
    <property type="entry name" value="DNAPHOTLYASE"/>
</dbReference>
<dbReference type="AlphaFoldDB" id="A0A7S4V579"/>
<evidence type="ECO:0000313" key="9">
    <source>
        <dbReference type="EMBL" id="CAE4608479.1"/>
    </source>
</evidence>
<proteinExistence type="inferred from homology"/>
<dbReference type="GO" id="GO:0003904">
    <property type="term" value="F:deoxyribodipyrimidine photo-lyase activity"/>
    <property type="evidence" value="ECO:0007669"/>
    <property type="project" value="TreeGrafter"/>
</dbReference>
<dbReference type="Gene3D" id="3.40.50.620">
    <property type="entry name" value="HUPs"/>
    <property type="match status" value="1"/>
</dbReference>
<dbReference type="Pfam" id="PF03441">
    <property type="entry name" value="FAD_binding_7"/>
    <property type="match status" value="1"/>
</dbReference>
<feature type="site" description="Electron transfer via tryptophanyl radical" evidence="6">
    <location>
        <position position="427"/>
    </location>
</feature>
<dbReference type="EMBL" id="HBNR01046801">
    <property type="protein sequence ID" value="CAE4608479.1"/>
    <property type="molecule type" value="Transcribed_RNA"/>
</dbReference>
<dbReference type="InterPro" id="IPR006050">
    <property type="entry name" value="DNA_photolyase_N"/>
</dbReference>
<dbReference type="PROSITE" id="PS00394">
    <property type="entry name" value="DNA_PHOTOLYASES_1_1"/>
    <property type="match status" value="1"/>
</dbReference>
<comment type="function">
    <text evidence="7">May have a photoreceptor function.</text>
</comment>
<feature type="binding site" evidence="5">
    <location>
        <begin position="417"/>
        <end position="419"/>
    </location>
    <ligand>
        <name>FAD</name>
        <dbReference type="ChEBI" id="CHEBI:57692"/>
    </ligand>
</feature>
<dbReference type="Gene3D" id="1.25.40.80">
    <property type="match status" value="1"/>
</dbReference>
<evidence type="ECO:0000256" key="2">
    <source>
        <dbReference type="ARBA" id="ARBA00022630"/>
    </source>
</evidence>